<feature type="transmembrane region" description="Helical" evidence="2">
    <location>
        <begin position="87"/>
        <end position="119"/>
    </location>
</feature>
<proteinExistence type="predicted"/>
<evidence type="ECO:0000313" key="3">
    <source>
        <dbReference type="EMBL" id="KAA8570446.1"/>
    </source>
</evidence>
<organism evidence="3 4">
    <name type="scientific">Monilinia fructicola</name>
    <name type="common">Brown rot fungus</name>
    <name type="synonym">Ciboria fructicola</name>
    <dbReference type="NCBI Taxonomy" id="38448"/>
    <lineage>
        <taxon>Eukaryota</taxon>
        <taxon>Fungi</taxon>
        <taxon>Dikarya</taxon>
        <taxon>Ascomycota</taxon>
        <taxon>Pezizomycotina</taxon>
        <taxon>Leotiomycetes</taxon>
        <taxon>Helotiales</taxon>
        <taxon>Sclerotiniaceae</taxon>
        <taxon>Monilinia</taxon>
    </lineage>
</organism>
<keyword evidence="2" id="KW-0472">Membrane</keyword>
<name>A0A5M9JRK1_MONFR</name>
<reference evidence="3 4" key="1">
    <citation type="submission" date="2019-06" db="EMBL/GenBank/DDBJ databases">
        <title>Genome Sequence of the Brown Rot Fungal Pathogen Monilinia fructicola.</title>
        <authorList>
            <person name="De Miccolis Angelini R.M."/>
            <person name="Landi L."/>
            <person name="Abate D."/>
            <person name="Pollastro S."/>
            <person name="Romanazzi G."/>
            <person name="Faretra F."/>
        </authorList>
    </citation>
    <scope>NUCLEOTIDE SEQUENCE [LARGE SCALE GENOMIC DNA]</scope>
    <source>
        <strain evidence="3 4">Mfrc123</strain>
    </source>
</reference>
<accession>A0A5M9JRK1</accession>
<keyword evidence="2" id="KW-1133">Transmembrane helix</keyword>
<evidence type="ECO:0000256" key="1">
    <source>
        <dbReference type="SAM" id="MobiDB-lite"/>
    </source>
</evidence>
<sequence length="350" mass="39998">MPGILAPRTSVYPSNPSNPPTKPLTSHLTSQALQAQGTKESPAAGQAKRLRLPQNQLRASFLLCVVVWCSFMHVNIVISASKPLTKIISFVSCFCVWPARLLVLIHVPYSAVSAVKFAIHIHKRKASLRALYHFSLERKDMVPFYVPYELLQNICSQYENICKSACGKSIKCRRNRGALCPGARKKAFLLSYKHPSAENTTFLCTHSQPQPQPRPQITREIHPCLNNHLERCFPTPKWPLNFNNVKTLGTFYYKGKDATTKYIQRPYEKGILLTNLFEGSKVASRAYIRTSESENNSRACKEKLTTTIINRNHGYAREKKTVCAAEILKRELEDLKRPPMRRRKWQYRPK</sequence>
<feature type="region of interest" description="Disordered" evidence="1">
    <location>
        <begin position="1"/>
        <end position="26"/>
    </location>
</feature>
<keyword evidence="2" id="KW-0812">Transmembrane</keyword>
<comment type="caution">
    <text evidence="3">The sequence shown here is derived from an EMBL/GenBank/DDBJ whole genome shotgun (WGS) entry which is preliminary data.</text>
</comment>
<dbReference type="Proteomes" id="UP000322873">
    <property type="component" value="Unassembled WGS sequence"/>
</dbReference>
<dbReference type="AlphaFoldDB" id="A0A5M9JRK1"/>
<evidence type="ECO:0000313" key="4">
    <source>
        <dbReference type="Proteomes" id="UP000322873"/>
    </source>
</evidence>
<evidence type="ECO:0000256" key="2">
    <source>
        <dbReference type="SAM" id="Phobius"/>
    </source>
</evidence>
<dbReference type="EMBL" id="VICG01000007">
    <property type="protein sequence ID" value="KAA8570446.1"/>
    <property type="molecule type" value="Genomic_DNA"/>
</dbReference>
<keyword evidence="4" id="KW-1185">Reference proteome</keyword>
<gene>
    <name evidence="3" type="ORF">EYC84_002730</name>
</gene>
<protein>
    <submittedName>
        <fullName evidence="3">Uncharacterized protein</fullName>
    </submittedName>
</protein>
<feature type="transmembrane region" description="Helical" evidence="2">
    <location>
        <begin position="59"/>
        <end position="81"/>
    </location>
</feature>